<evidence type="ECO:0000313" key="3">
    <source>
        <dbReference type="Proteomes" id="UP000266673"/>
    </source>
</evidence>
<dbReference type="GO" id="GO:0004672">
    <property type="term" value="F:protein kinase activity"/>
    <property type="evidence" value="ECO:0007669"/>
    <property type="project" value="InterPro"/>
</dbReference>
<accession>A0A397VV55</accession>
<keyword evidence="2" id="KW-0418">Kinase</keyword>
<evidence type="ECO:0000259" key="1">
    <source>
        <dbReference type="PROSITE" id="PS50011"/>
    </source>
</evidence>
<dbReference type="OrthoDB" id="2306651at2759"/>
<evidence type="ECO:0000313" key="2">
    <source>
        <dbReference type="EMBL" id="RIB25641.1"/>
    </source>
</evidence>
<feature type="domain" description="Protein kinase" evidence="1">
    <location>
        <begin position="1"/>
        <end position="210"/>
    </location>
</feature>
<keyword evidence="2" id="KW-0808">Transferase</keyword>
<comment type="caution">
    <text evidence="2">The sequence shown here is derived from an EMBL/GenBank/DDBJ whole genome shotgun (WGS) entry which is preliminary data.</text>
</comment>
<dbReference type="AlphaFoldDB" id="A0A397VV55"/>
<gene>
    <name evidence="2" type="ORF">C2G38_2165351</name>
</gene>
<dbReference type="Pfam" id="PF07714">
    <property type="entry name" value="PK_Tyr_Ser-Thr"/>
    <property type="match status" value="1"/>
</dbReference>
<dbReference type="Gene3D" id="1.10.510.10">
    <property type="entry name" value="Transferase(Phosphotransferase) domain 1"/>
    <property type="match status" value="1"/>
</dbReference>
<dbReference type="InterPro" id="IPR001245">
    <property type="entry name" value="Ser-Thr/Tyr_kinase_cat_dom"/>
</dbReference>
<dbReference type="InterPro" id="IPR000719">
    <property type="entry name" value="Prot_kinase_dom"/>
</dbReference>
<dbReference type="InterPro" id="IPR050167">
    <property type="entry name" value="Ser_Thr_protein_kinase"/>
</dbReference>
<keyword evidence="3" id="KW-1185">Reference proteome</keyword>
<sequence length="269" mass="31212">MAIHSILSTTGFNIVPCYGLTLDVDKKSFALVLELMKYNLREFLIQNNSAISFTQKIIILSHIIGALTYIHKSNITHRDLHSMNILYNIKGMWYVGDFGFSQVEENSKTKVYGNLPYIAPEILRKCPYTTSSDIYSFGILMWEILIEKPPFHNREHNNLLMLDIIKGIRPGLVKEPRWYVSIMKRCWDAIPENRPTINEIVFAQSNKQLFKKSQSKLYSFEDLPEPRNATEEEQEAYDIQQQNAFNSNDISTDMSVKIDSEELYIDIIN</sequence>
<dbReference type="InterPro" id="IPR011009">
    <property type="entry name" value="Kinase-like_dom_sf"/>
</dbReference>
<dbReference type="PRINTS" id="PR00109">
    <property type="entry name" value="TYRKINASE"/>
</dbReference>
<dbReference type="STRING" id="44941.A0A397VV55"/>
<protein>
    <submittedName>
        <fullName evidence="2">Kinase-like domain-containing protein</fullName>
    </submittedName>
</protein>
<name>A0A397VV55_9GLOM</name>
<organism evidence="2 3">
    <name type="scientific">Gigaspora rosea</name>
    <dbReference type="NCBI Taxonomy" id="44941"/>
    <lineage>
        <taxon>Eukaryota</taxon>
        <taxon>Fungi</taxon>
        <taxon>Fungi incertae sedis</taxon>
        <taxon>Mucoromycota</taxon>
        <taxon>Glomeromycotina</taxon>
        <taxon>Glomeromycetes</taxon>
        <taxon>Diversisporales</taxon>
        <taxon>Gigasporaceae</taxon>
        <taxon>Gigaspora</taxon>
    </lineage>
</organism>
<dbReference type="Proteomes" id="UP000266673">
    <property type="component" value="Unassembled WGS sequence"/>
</dbReference>
<dbReference type="GO" id="GO:0005524">
    <property type="term" value="F:ATP binding"/>
    <property type="evidence" value="ECO:0007669"/>
    <property type="project" value="InterPro"/>
</dbReference>
<reference evidence="2 3" key="1">
    <citation type="submission" date="2018-06" db="EMBL/GenBank/DDBJ databases">
        <title>Comparative genomics reveals the genomic features of Rhizophagus irregularis, R. cerebriforme, R. diaphanum and Gigaspora rosea, and their symbiotic lifestyle signature.</title>
        <authorList>
            <person name="Morin E."/>
            <person name="San Clemente H."/>
            <person name="Chen E.C.H."/>
            <person name="De La Providencia I."/>
            <person name="Hainaut M."/>
            <person name="Kuo A."/>
            <person name="Kohler A."/>
            <person name="Murat C."/>
            <person name="Tang N."/>
            <person name="Roy S."/>
            <person name="Loubradou J."/>
            <person name="Henrissat B."/>
            <person name="Grigoriev I.V."/>
            <person name="Corradi N."/>
            <person name="Roux C."/>
            <person name="Martin F.M."/>
        </authorList>
    </citation>
    <scope>NUCLEOTIDE SEQUENCE [LARGE SCALE GENOMIC DNA]</scope>
    <source>
        <strain evidence="2 3">DAOM 194757</strain>
    </source>
</reference>
<dbReference type="PROSITE" id="PS50011">
    <property type="entry name" value="PROTEIN_KINASE_DOM"/>
    <property type="match status" value="1"/>
</dbReference>
<proteinExistence type="predicted"/>
<dbReference type="EMBL" id="QKWP01000166">
    <property type="protein sequence ID" value="RIB25641.1"/>
    <property type="molecule type" value="Genomic_DNA"/>
</dbReference>
<dbReference type="SUPFAM" id="SSF56112">
    <property type="entry name" value="Protein kinase-like (PK-like)"/>
    <property type="match status" value="1"/>
</dbReference>
<dbReference type="PANTHER" id="PTHR23257">
    <property type="entry name" value="SERINE-THREONINE PROTEIN KINASE"/>
    <property type="match status" value="1"/>
</dbReference>